<feature type="domain" description="DSBA-like thioredoxin" evidence="1">
    <location>
        <begin position="3"/>
        <end position="202"/>
    </location>
</feature>
<dbReference type="CDD" id="cd03024">
    <property type="entry name" value="DsbA_FrnE"/>
    <property type="match status" value="1"/>
</dbReference>
<sequence>MKIDIWSDFVCPFCYIGKRHIEEAVKDLGKVEFEYHSFELDPQAPNKVTSSMSDYFAQSKGLSLEQTEEMIKNVTEMAHQAGLDYHYENIQHSNTVKAHRLFQYAKIQDKGTEFMELAKKGYFTQGQWLNDNLFLLSLADELGLEHKKAEEILANEDEYLLEMQNDIALAQQIGVQGVPFFVIDGKYGLSGAQPVETFQQVLKEISEKED</sequence>
<dbReference type="EMBL" id="FOQE01000014">
    <property type="protein sequence ID" value="SFH70190.1"/>
    <property type="molecule type" value="Genomic_DNA"/>
</dbReference>
<dbReference type="SUPFAM" id="SSF52833">
    <property type="entry name" value="Thioredoxin-like"/>
    <property type="match status" value="1"/>
</dbReference>
<dbReference type="RefSeq" id="WP_047390671.1">
    <property type="nucleotide sequence ID" value="NZ_FOQE01000014.1"/>
</dbReference>
<dbReference type="AlphaFoldDB" id="A0A1I3C6R5"/>
<dbReference type="InterPro" id="IPR001853">
    <property type="entry name" value="DSBA-like_thioredoxin_dom"/>
</dbReference>
<gene>
    <name evidence="2" type="ORF">SAMN04489868_11428</name>
</gene>
<protein>
    <submittedName>
        <fullName evidence="2">Predicted dithiol-disulfide isomerase, DsbA family</fullName>
    </submittedName>
</protein>
<dbReference type="Gene3D" id="3.40.30.10">
    <property type="entry name" value="Glutaredoxin"/>
    <property type="match status" value="1"/>
</dbReference>
<dbReference type="PANTHER" id="PTHR13887:SF41">
    <property type="entry name" value="THIOREDOXIN SUPERFAMILY PROTEIN"/>
    <property type="match status" value="1"/>
</dbReference>
<evidence type="ECO:0000313" key="2">
    <source>
        <dbReference type="EMBL" id="SFH70190.1"/>
    </source>
</evidence>
<dbReference type="Proteomes" id="UP000198668">
    <property type="component" value="Unassembled WGS sequence"/>
</dbReference>
<accession>A0A1I3C6R5</accession>
<name>A0A1I3C6R5_9LACT</name>
<organism evidence="2 3">
    <name type="scientific">Pisciglobus halotolerans</name>
    <dbReference type="NCBI Taxonomy" id="745365"/>
    <lineage>
        <taxon>Bacteria</taxon>
        <taxon>Bacillati</taxon>
        <taxon>Bacillota</taxon>
        <taxon>Bacilli</taxon>
        <taxon>Lactobacillales</taxon>
        <taxon>Carnobacteriaceae</taxon>
    </lineage>
</organism>
<dbReference type="InterPro" id="IPR036249">
    <property type="entry name" value="Thioredoxin-like_sf"/>
</dbReference>
<keyword evidence="3" id="KW-1185">Reference proteome</keyword>
<evidence type="ECO:0000259" key="1">
    <source>
        <dbReference type="Pfam" id="PF01323"/>
    </source>
</evidence>
<dbReference type="GO" id="GO:0016853">
    <property type="term" value="F:isomerase activity"/>
    <property type="evidence" value="ECO:0007669"/>
    <property type="project" value="UniProtKB-KW"/>
</dbReference>
<reference evidence="2 3" key="1">
    <citation type="submission" date="2016-10" db="EMBL/GenBank/DDBJ databases">
        <authorList>
            <person name="de Groot N.N."/>
        </authorList>
    </citation>
    <scope>NUCLEOTIDE SEQUENCE [LARGE SCALE GENOMIC DNA]</scope>
    <source>
        <strain evidence="2 3">DSM 27630</strain>
    </source>
</reference>
<proteinExistence type="predicted"/>
<dbReference type="OrthoDB" id="9799122at2"/>
<dbReference type="Pfam" id="PF01323">
    <property type="entry name" value="DSBA"/>
    <property type="match status" value="1"/>
</dbReference>
<dbReference type="GO" id="GO:0016491">
    <property type="term" value="F:oxidoreductase activity"/>
    <property type="evidence" value="ECO:0007669"/>
    <property type="project" value="InterPro"/>
</dbReference>
<evidence type="ECO:0000313" key="3">
    <source>
        <dbReference type="Proteomes" id="UP000198668"/>
    </source>
</evidence>
<keyword evidence="2" id="KW-0413">Isomerase</keyword>
<dbReference type="PANTHER" id="PTHR13887">
    <property type="entry name" value="GLUTATHIONE S-TRANSFERASE KAPPA"/>
    <property type="match status" value="1"/>
</dbReference>